<dbReference type="PANTHER" id="PTHR43304">
    <property type="entry name" value="PHYTOCHROME-LIKE PROTEIN CPH1"/>
    <property type="match status" value="1"/>
</dbReference>
<dbReference type="PRINTS" id="PR00344">
    <property type="entry name" value="BCTRLSENSOR"/>
</dbReference>
<dbReference type="GO" id="GO:0005524">
    <property type="term" value="F:ATP binding"/>
    <property type="evidence" value="ECO:0007669"/>
    <property type="project" value="UniProtKB-KW"/>
</dbReference>
<dbReference type="PANTHER" id="PTHR43304:SF1">
    <property type="entry name" value="PAC DOMAIN-CONTAINING PROTEIN"/>
    <property type="match status" value="1"/>
</dbReference>
<name>A0ABW6BH04_9SPHI</name>
<dbReference type="PROSITE" id="PS50113">
    <property type="entry name" value="PAC"/>
    <property type="match status" value="2"/>
</dbReference>
<dbReference type="Pfam" id="PF08447">
    <property type="entry name" value="PAS_3"/>
    <property type="match status" value="1"/>
</dbReference>
<dbReference type="Gene3D" id="3.30.450.20">
    <property type="entry name" value="PAS domain"/>
    <property type="match status" value="5"/>
</dbReference>
<feature type="domain" description="PAC" evidence="8">
    <location>
        <begin position="583"/>
        <end position="636"/>
    </location>
</feature>
<evidence type="ECO:0000259" key="7">
    <source>
        <dbReference type="PROSITE" id="PS50109"/>
    </source>
</evidence>
<dbReference type="InterPro" id="IPR000700">
    <property type="entry name" value="PAS-assoc_C"/>
</dbReference>
<dbReference type="InterPro" id="IPR052162">
    <property type="entry name" value="Sensor_kinase/Photoreceptor"/>
</dbReference>
<keyword evidence="4" id="KW-0808">Transferase</keyword>
<dbReference type="SUPFAM" id="SSF55785">
    <property type="entry name" value="PYP-like sensor domain (PAS domain)"/>
    <property type="match status" value="2"/>
</dbReference>
<feature type="domain" description="Histidine kinase" evidence="7">
    <location>
        <begin position="775"/>
        <end position="991"/>
    </location>
</feature>
<comment type="caution">
    <text evidence="9">The sequence shown here is derived from an EMBL/GenBank/DDBJ whole genome shotgun (WGS) entry which is preliminary data.</text>
</comment>
<comment type="catalytic activity">
    <reaction evidence="1">
        <text>ATP + protein L-histidine = ADP + protein N-phospho-L-histidine.</text>
        <dbReference type="EC" id="2.7.13.3"/>
    </reaction>
</comment>
<keyword evidence="6" id="KW-0175">Coiled coil</keyword>
<proteinExistence type="predicted"/>
<evidence type="ECO:0000313" key="10">
    <source>
        <dbReference type="Proteomes" id="UP001597525"/>
    </source>
</evidence>
<keyword evidence="3" id="KW-0597">Phosphoprotein</keyword>
<evidence type="ECO:0000259" key="8">
    <source>
        <dbReference type="PROSITE" id="PS50113"/>
    </source>
</evidence>
<sequence length="997" mass="114572">MPHTQKDIFLALNHSPEATAIYNNSSIRIAYVNLKMLEIWDKEADIIGSNFGDVFPEFREQGFDDILKNVWRSGETYMAENTAADVKVNGVLTRFYFDFTYKALQKNGETYAILHTAREVSERMAAWDKLAEKERIQKSLNEDLAASNEEIQAYAEEYQAINEKLQDTLQDLSLSYHQLQEIHDKLSATENRATYLLEQMPLAIGVYDVLTEAIQTGNHLFKDLWQVDDFSTNGHLSSFLSPIWQKFFEEMINRVRHTGKSKTVLDKKINTNRDHEAFKSFYNFVFQPIKNQANQVVAILIVANEVTDQKLEKEKVDLALEQARLAKKAAGFGVFDFDLARERLTGDKRCRQVLQLDEEKPIFYKEDFIERIHLQDRARVQQEIRQTFHRKNLNSHLSTTFLLEQAEEFPKIWVQLIGEVYYDKKGLAARFIGTIADVSEDMQLRQELLDREKNLQESNEELAVTMEELAATNEELLAINEELQRSKSLTEQVNTELTTTYNKLLVSEERLEVAIRSSQMGVWDVNFIDETLNWDARAKEIFGLDPEKPVPYGQRWNHIHDEDLPAVEMAVSMSKKPSSEGLFNTQFRTTPNEEGNSKWVQLQGQVYFSEVGDPVRFAGTVVDITEKIVSQQQIDVINRSIAQKEIEQRMIVDAGKIGTYSFDLQSKVVTTNKHLRELLQLDGNKDIWTERIFRRQVHIQGERQETSLLSIISDQELFDVEFELESTTNTNKIWLRSIGQSTFDSETGTKMVYGILLDITLQKLEEKRKMDFLGIVSHELKSPLTSLSGYIQILENKSKNLEDKLFSSLLANASRQNVRMRNLIEGFLDVARIGEGKLGLKLVSFDTQELLEQIRQTYMVTTDSHRMIFQIDTQHMLTADQDKIEQVIVNFINNAIKYAPIGSEIKIEATVHEEVFLVRVTDQGPGISADNKQKIFTRFFRVENEQTELISGFGIGLYICSEIIKLHGGQIGLDSEQGKGATFWFKVPIASSTITLL</sequence>
<reference evidence="10" key="1">
    <citation type="journal article" date="2019" name="Int. J. Syst. Evol. Microbiol.">
        <title>The Global Catalogue of Microorganisms (GCM) 10K type strain sequencing project: providing services to taxonomists for standard genome sequencing and annotation.</title>
        <authorList>
            <consortium name="The Broad Institute Genomics Platform"/>
            <consortium name="The Broad Institute Genome Sequencing Center for Infectious Disease"/>
            <person name="Wu L."/>
            <person name="Ma J."/>
        </authorList>
    </citation>
    <scope>NUCLEOTIDE SEQUENCE [LARGE SCALE GENOMIC DNA]</scope>
    <source>
        <strain evidence="10">KCTC 22814</strain>
    </source>
</reference>
<dbReference type="CDD" id="cd00082">
    <property type="entry name" value="HisKA"/>
    <property type="match status" value="1"/>
</dbReference>
<dbReference type="Gene3D" id="1.10.287.130">
    <property type="match status" value="1"/>
</dbReference>
<keyword evidence="5" id="KW-0418">Kinase</keyword>
<dbReference type="SUPFAM" id="SSF47384">
    <property type="entry name" value="Homodimeric domain of signal transducing histidine kinase"/>
    <property type="match status" value="1"/>
</dbReference>
<dbReference type="Gene3D" id="2.10.70.100">
    <property type="match status" value="1"/>
</dbReference>
<dbReference type="InterPro" id="IPR036890">
    <property type="entry name" value="HATPase_C_sf"/>
</dbReference>
<organism evidence="9 10">
    <name type="scientific">Sphingobacterium bambusae</name>
    <dbReference type="NCBI Taxonomy" id="662858"/>
    <lineage>
        <taxon>Bacteria</taxon>
        <taxon>Pseudomonadati</taxon>
        <taxon>Bacteroidota</taxon>
        <taxon>Sphingobacteriia</taxon>
        <taxon>Sphingobacteriales</taxon>
        <taxon>Sphingobacteriaceae</taxon>
        <taxon>Sphingobacterium</taxon>
    </lineage>
</organism>
<protein>
    <recommendedName>
        <fullName evidence="2">histidine kinase</fullName>
        <ecNumber evidence="2">2.7.13.3</ecNumber>
    </recommendedName>
</protein>
<dbReference type="SMART" id="SM00387">
    <property type="entry name" value="HATPase_c"/>
    <property type="match status" value="1"/>
</dbReference>
<dbReference type="InterPro" id="IPR003594">
    <property type="entry name" value="HATPase_dom"/>
</dbReference>
<dbReference type="SMART" id="SM00388">
    <property type="entry name" value="HisKA"/>
    <property type="match status" value="1"/>
</dbReference>
<feature type="coiled-coil region" evidence="6">
    <location>
        <begin position="445"/>
        <end position="489"/>
    </location>
</feature>
<evidence type="ECO:0000256" key="2">
    <source>
        <dbReference type="ARBA" id="ARBA00012438"/>
    </source>
</evidence>
<dbReference type="CDD" id="cd00130">
    <property type="entry name" value="PAS"/>
    <property type="match status" value="1"/>
</dbReference>
<dbReference type="Gene3D" id="3.30.565.10">
    <property type="entry name" value="Histidine kinase-like ATPase, C-terminal domain"/>
    <property type="match status" value="1"/>
</dbReference>
<gene>
    <name evidence="9" type="ORF">ACFS7Y_07575</name>
</gene>
<dbReference type="Proteomes" id="UP001597525">
    <property type="component" value="Unassembled WGS sequence"/>
</dbReference>
<dbReference type="InterPro" id="IPR004358">
    <property type="entry name" value="Sig_transdc_His_kin-like_C"/>
</dbReference>
<dbReference type="InterPro" id="IPR013655">
    <property type="entry name" value="PAS_fold_3"/>
</dbReference>
<dbReference type="InterPro" id="IPR035965">
    <property type="entry name" value="PAS-like_dom_sf"/>
</dbReference>
<dbReference type="InterPro" id="IPR000014">
    <property type="entry name" value="PAS"/>
</dbReference>
<evidence type="ECO:0000256" key="5">
    <source>
        <dbReference type="ARBA" id="ARBA00022777"/>
    </source>
</evidence>
<dbReference type="CDD" id="cd00075">
    <property type="entry name" value="HATPase"/>
    <property type="match status" value="1"/>
</dbReference>
<dbReference type="PROSITE" id="PS50109">
    <property type="entry name" value="HIS_KIN"/>
    <property type="match status" value="1"/>
</dbReference>
<dbReference type="EMBL" id="JBHUPB010000005">
    <property type="protein sequence ID" value="MFD2967241.1"/>
    <property type="molecule type" value="Genomic_DNA"/>
</dbReference>
<dbReference type="EC" id="2.7.13.3" evidence="2"/>
<feature type="domain" description="PAC" evidence="8">
    <location>
        <begin position="397"/>
        <end position="450"/>
    </location>
</feature>
<dbReference type="Pfam" id="PF02518">
    <property type="entry name" value="HATPase_c"/>
    <property type="match status" value="1"/>
</dbReference>
<dbReference type="InterPro" id="IPR036097">
    <property type="entry name" value="HisK_dim/P_sf"/>
</dbReference>
<evidence type="ECO:0000256" key="6">
    <source>
        <dbReference type="SAM" id="Coils"/>
    </source>
</evidence>
<keyword evidence="10" id="KW-1185">Reference proteome</keyword>
<dbReference type="SMART" id="SM00091">
    <property type="entry name" value="PAS"/>
    <property type="match status" value="3"/>
</dbReference>
<feature type="coiled-coil region" evidence="6">
    <location>
        <begin position="130"/>
        <end position="182"/>
    </location>
</feature>
<evidence type="ECO:0000313" key="9">
    <source>
        <dbReference type="EMBL" id="MFD2967241.1"/>
    </source>
</evidence>
<dbReference type="InterPro" id="IPR003661">
    <property type="entry name" value="HisK_dim/P_dom"/>
</dbReference>
<dbReference type="InterPro" id="IPR005467">
    <property type="entry name" value="His_kinase_dom"/>
</dbReference>
<evidence type="ECO:0000256" key="3">
    <source>
        <dbReference type="ARBA" id="ARBA00022553"/>
    </source>
</evidence>
<dbReference type="RefSeq" id="WP_320185070.1">
    <property type="nucleotide sequence ID" value="NZ_CP138332.1"/>
</dbReference>
<keyword evidence="9" id="KW-0067">ATP-binding</keyword>
<dbReference type="SUPFAM" id="SSF55874">
    <property type="entry name" value="ATPase domain of HSP90 chaperone/DNA topoisomerase II/histidine kinase"/>
    <property type="match status" value="1"/>
</dbReference>
<accession>A0ABW6BH04</accession>
<dbReference type="Pfam" id="PF00512">
    <property type="entry name" value="HisKA"/>
    <property type="match status" value="1"/>
</dbReference>
<evidence type="ECO:0000256" key="1">
    <source>
        <dbReference type="ARBA" id="ARBA00000085"/>
    </source>
</evidence>
<evidence type="ECO:0000256" key="4">
    <source>
        <dbReference type="ARBA" id="ARBA00022679"/>
    </source>
</evidence>
<keyword evidence="9" id="KW-0547">Nucleotide-binding</keyword>
<dbReference type="NCBIfam" id="TIGR00229">
    <property type="entry name" value="sensory_box"/>
    <property type="match status" value="1"/>
</dbReference>